<dbReference type="PROSITE" id="PS51465">
    <property type="entry name" value="KAZAL_2"/>
    <property type="match status" value="2"/>
</dbReference>
<organism evidence="2">
    <name type="scientific">Arcella intermedia</name>
    <dbReference type="NCBI Taxonomy" id="1963864"/>
    <lineage>
        <taxon>Eukaryota</taxon>
        <taxon>Amoebozoa</taxon>
        <taxon>Tubulinea</taxon>
        <taxon>Elardia</taxon>
        <taxon>Arcellinida</taxon>
        <taxon>Sphaerothecina</taxon>
        <taxon>Arcellidae</taxon>
        <taxon>Arcella</taxon>
    </lineage>
</organism>
<dbReference type="InterPro" id="IPR036058">
    <property type="entry name" value="Kazal_dom_sf"/>
</dbReference>
<dbReference type="Pfam" id="PF00050">
    <property type="entry name" value="Kazal_1"/>
    <property type="match status" value="2"/>
</dbReference>
<dbReference type="SMART" id="SM00280">
    <property type="entry name" value="KAZAL"/>
    <property type="match status" value="2"/>
</dbReference>
<dbReference type="Gene3D" id="3.30.60.30">
    <property type="match status" value="2"/>
</dbReference>
<accession>A0A6B2LNR8</accession>
<feature type="domain" description="Kazal-like" evidence="1">
    <location>
        <begin position="109"/>
        <end position="155"/>
    </location>
</feature>
<name>A0A6B2LNR8_9EUKA</name>
<feature type="domain" description="Kazal-like" evidence="1">
    <location>
        <begin position="33"/>
        <end position="108"/>
    </location>
</feature>
<protein>
    <recommendedName>
        <fullName evidence="1">Kazal-like domain-containing protein</fullName>
    </recommendedName>
</protein>
<sequence length="157" mass="16509">MVQCDEGINTLGSPCSSNTDCRDNQFCKQTACQYPGICAMRSDNCPAISVPVCGCDGRTYSSECVAVAYGVSVSEENICGPPPAVPCTSNSDCPSEQYCKKDNGNCEASSSGSCEAKPAFCTREYFPVCSCDGTTYPNECTARTAGQNLLHLGSPCN</sequence>
<dbReference type="CDD" id="cd00104">
    <property type="entry name" value="KAZAL_FS"/>
    <property type="match status" value="1"/>
</dbReference>
<dbReference type="AlphaFoldDB" id="A0A6B2LNR8"/>
<proteinExistence type="predicted"/>
<evidence type="ECO:0000313" key="2">
    <source>
        <dbReference type="EMBL" id="NDV38358.1"/>
    </source>
</evidence>
<dbReference type="InterPro" id="IPR002350">
    <property type="entry name" value="Kazal_dom"/>
</dbReference>
<reference evidence="2" key="1">
    <citation type="journal article" date="2020" name="J. Eukaryot. Microbiol.">
        <title>De novo Sequencing, Assembly and Annotation of the Transcriptome for the Free-Living Testate Amoeba Arcella intermedia.</title>
        <authorList>
            <person name="Ribeiro G.M."/>
            <person name="Porfirio-Sousa A.L."/>
            <person name="Maurer-Alcala X.X."/>
            <person name="Katz L.A."/>
            <person name="Lahr D.J.G."/>
        </authorList>
    </citation>
    <scope>NUCLEOTIDE SEQUENCE</scope>
</reference>
<dbReference type="EMBL" id="GIBP01009389">
    <property type="protein sequence ID" value="NDV38358.1"/>
    <property type="molecule type" value="Transcribed_RNA"/>
</dbReference>
<evidence type="ECO:0000259" key="1">
    <source>
        <dbReference type="PROSITE" id="PS51465"/>
    </source>
</evidence>
<dbReference type="SUPFAM" id="SSF100895">
    <property type="entry name" value="Kazal-type serine protease inhibitors"/>
    <property type="match status" value="2"/>
</dbReference>